<dbReference type="Gene3D" id="3.40.140.10">
    <property type="entry name" value="Cytidine Deaminase, domain 2"/>
    <property type="match status" value="1"/>
</dbReference>
<sequence>MDGKGKHMTIKEFPIDERPREKLIKYGEKNLSDAELLAIILRTGSKDHTAISLAHYIIKDHKEGIRYLYNATIEEMSSIKGIGIAKATQIKAAIELGRRLSIQNPVKFFIKSPLDVVDYLMEEMRYCMEENFNVVLLDTKNRVISVENITKGIVNASLVHPREVFKIAIRKNSTSVILVHNHPSGDPTPSKEDRAITIRLIKAGEIIGIHVLDHIIIGDGHYLSFKESDML</sequence>
<dbReference type="InterPro" id="IPR025657">
    <property type="entry name" value="RadC_JAB"/>
</dbReference>
<gene>
    <name evidence="9" type="ORF">SAMN02745973_00437</name>
</gene>
<dbReference type="InterPro" id="IPR010994">
    <property type="entry name" value="RuvA_2-like"/>
</dbReference>
<evidence type="ECO:0000256" key="5">
    <source>
        <dbReference type="ARBA" id="ARBA00022833"/>
    </source>
</evidence>
<dbReference type="Pfam" id="PF04002">
    <property type="entry name" value="RadC"/>
    <property type="match status" value="1"/>
</dbReference>
<organism evidence="9 10">
    <name type="scientific">Garciella nitratireducens DSM 15102</name>
    <dbReference type="NCBI Taxonomy" id="1121911"/>
    <lineage>
        <taxon>Bacteria</taxon>
        <taxon>Bacillati</taxon>
        <taxon>Bacillota</taxon>
        <taxon>Clostridia</taxon>
        <taxon>Eubacteriales</taxon>
        <taxon>Eubacteriaceae</taxon>
        <taxon>Garciella</taxon>
    </lineage>
</organism>
<keyword evidence="10" id="KW-1185">Reference proteome</keyword>
<evidence type="ECO:0000256" key="2">
    <source>
        <dbReference type="ARBA" id="ARBA00022670"/>
    </source>
</evidence>
<evidence type="ECO:0000259" key="8">
    <source>
        <dbReference type="PROSITE" id="PS50249"/>
    </source>
</evidence>
<evidence type="ECO:0000313" key="10">
    <source>
        <dbReference type="Proteomes" id="UP000196365"/>
    </source>
</evidence>
<feature type="domain" description="MPN" evidence="8">
    <location>
        <begin position="109"/>
        <end position="231"/>
    </location>
</feature>
<dbReference type="RefSeq" id="WP_087677871.1">
    <property type="nucleotide sequence ID" value="NZ_FUWV01000001.1"/>
</dbReference>
<keyword evidence="4" id="KW-0378">Hydrolase</keyword>
<dbReference type="GO" id="GO:0008237">
    <property type="term" value="F:metallopeptidase activity"/>
    <property type="evidence" value="ECO:0007669"/>
    <property type="project" value="UniProtKB-KW"/>
</dbReference>
<evidence type="ECO:0000256" key="3">
    <source>
        <dbReference type="ARBA" id="ARBA00022723"/>
    </source>
</evidence>
<reference evidence="9 10" key="1">
    <citation type="submission" date="2017-02" db="EMBL/GenBank/DDBJ databases">
        <authorList>
            <person name="Peterson S.W."/>
        </authorList>
    </citation>
    <scope>NUCLEOTIDE SEQUENCE [LARGE SCALE GENOMIC DNA]</scope>
    <source>
        <strain evidence="9 10">DSM 15102</strain>
    </source>
</reference>
<accession>A0A1T4K9D3</accession>
<keyword evidence="2" id="KW-0645">Protease</keyword>
<dbReference type="SUPFAM" id="SSF47781">
    <property type="entry name" value="RuvA domain 2-like"/>
    <property type="match status" value="1"/>
</dbReference>
<evidence type="ECO:0000256" key="4">
    <source>
        <dbReference type="ARBA" id="ARBA00022801"/>
    </source>
</evidence>
<evidence type="ECO:0000313" key="9">
    <source>
        <dbReference type="EMBL" id="SJZ39058.1"/>
    </source>
</evidence>
<evidence type="ECO:0000256" key="6">
    <source>
        <dbReference type="ARBA" id="ARBA00023049"/>
    </source>
</evidence>
<dbReference type="PANTHER" id="PTHR30471:SF3">
    <property type="entry name" value="UPF0758 PROTEIN YEES-RELATED"/>
    <property type="match status" value="1"/>
</dbReference>
<dbReference type="PROSITE" id="PS01302">
    <property type="entry name" value="UPF0758"/>
    <property type="match status" value="1"/>
</dbReference>
<dbReference type="PROSITE" id="PS50249">
    <property type="entry name" value="MPN"/>
    <property type="match status" value="1"/>
</dbReference>
<keyword evidence="3" id="KW-0479">Metal-binding</keyword>
<dbReference type="CDD" id="cd08071">
    <property type="entry name" value="MPN_DUF2466"/>
    <property type="match status" value="1"/>
</dbReference>
<dbReference type="GO" id="GO:0046872">
    <property type="term" value="F:metal ion binding"/>
    <property type="evidence" value="ECO:0007669"/>
    <property type="project" value="UniProtKB-KW"/>
</dbReference>
<proteinExistence type="inferred from homology"/>
<dbReference type="SUPFAM" id="SSF102712">
    <property type="entry name" value="JAB1/MPN domain"/>
    <property type="match status" value="1"/>
</dbReference>
<keyword evidence="6" id="KW-0482">Metalloprotease</keyword>
<protein>
    <submittedName>
        <fullName evidence="9">DNA replication and repair protein RadC</fullName>
    </submittedName>
</protein>
<dbReference type="GO" id="GO:0006508">
    <property type="term" value="P:proteolysis"/>
    <property type="evidence" value="ECO:0007669"/>
    <property type="project" value="UniProtKB-KW"/>
</dbReference>
<dbReference type="Pfam" id="PF20582">
    <property type="entry name" value="UPF0758_N"/>
    <property type="match status" value="1"/>
</dbReference>
<dbReference type="EMBL" id="FUWV01000001">
    <property type="protein sequence ID" value="SJZ39058.1"/>
    <property type="molecule type" value="Genomic_DNA"/>
</dbReference>
<dbReference type="InterPro" id="IPR037518">
    <property type="entry name" value="MPN"/>
</dbReference>
<dbReference type="NCBIfam" id="NF000642">
    <property type="entry name" value="PRK00024.1"/>
    <property type="match status" value="1"/>
</dbReference>
<dbReference type="NCBIfam" id="TIGR00608">
    <property type="entry name" value="radc"/>
    <property type="match status" value="1"/>
</dbReference>
<dbReference type="InterPro" id="IPR020891">
    <property type="entry name" value="UPF0758_CS"/>
</dbReference>
<evidence type="ECO:0000256" key="1">
    <source>
        <dbReference type="ARBA" id="ARBA00010243"/>
    </source>
</evidence>
<dbReference type="PANTHER" id="PTHR30471">
    <property type="entry name" value="DNA REPAIR PROTEIN RADC"/>
    <property type="match status" value="1"/>
</dbReference>
<dbReference type="InterPro" id="IPR001405">
    <property type="entry name" value="UPF0758"/>
</dbReference>
<dbReference type="AlphaFoldDB" id="A0A1T4K9D3"/>
<comment type="similarity">
    <text evidence="1 7">Belongs to the UPF0758 family.</text>
</comment>
<dbReference type="InterPro" id="IPR046778">
    <property type="entry name" value="UPF0758_N"/>
</dbReference>
<name>A0A1T4K9D3_9FIRM</name>
<keyword evidence="5" id="KW-0862">Zinc</keyword>
<dbReference type="Proteomes" id="UP000196365">
    <property type="component" value="Unassembled WGS sequence"/>
</dbReference>
<evidence type="ECO:0000256" key="7">
    <source>
        <dbReference type="RuleBase" id="RU003797"/>
    </source>
</evidence>